<dbReference type="EMBL" id="LGTZ01000501">
    <property type="protein sequence ID" value="OJD24725.1"/>
    <property type="molecule type" value="Genomic_DNA"/>
</dbReference>
<reference evidence="1 2" key="1">
    <citation type="submission" date="2015-08" db="EMBL/GenBank/DDBJ databases">
        <title>Emmonsia species relationships and genome sequence.</title>
        <authorList>
            <person name="Cuomo C.A."/>
            <person name="Schwartz I.S."/>
            <person name="Kenyon C."/>
            <person name="De Hoog G.S."/>
            <person name="Govender N.P."/>
            <person name="Botha A."/>
            <person name="Moreno L."/>
            <person name="De Vries M."/>
            <person name="Munoz J.F."/>
            <person name="Stielow J.B."/>
        </authorList>
    </citation>
    <scope>NUCLEOTIDE SEQUENCE [LARGE SCALE GENOMIC DNA]</scope>
    <source>
        <strain evidence="1 2">EI222</strain>
    </source>
</reference>
<sequence length="301" mass="34205">MPLEWLGSWSPAQSMPMPQPRPSTVCRGFGIGENFSYADWRLSQFSITKQSTIWVEWKFLRLLYKKVAGKKLDEIIGEQVSKFILGPLMDEYNLDLSIKCKPTLSVEDLLSILHYHWCLDTSAVPHEWYTVQLPLPMLITAYTSSRPGALIKSSCVQGSNDALRYRDVVLHVIPNPEEPGRHVLVMEVILMFMKGKRNKSQLTTYIFHERDDNLALCPILHFLALALADRAFEAQGINSPEDIFHIEVPPYQNSLQLRWRSGMLDIPVFRRTVHTAHGVRISPDRALPQSVPSAAGPQRGT</sequence>
<comment type="caution">
    <text evidence="1">The sequence shown here is derived from an EMBL/GenBank/DDBJ whole genome shotgun (WGS) entry which is preliminary data.</text>
</comment>
<accession>A0A1J9RAN4</accession>
<dbReference type="PANTHER" id="PTHR37535:SF2">
    <property type="entry name" value="FINGER DOMAIN PROTEIN, PUTATIVE (AFU_ORTHOLOGUE AFUA_6G09300)-RELATED"/>
    <property type="match status" value="1"/>
</dbReference>
<name>A0A1J9RAN4_9EURO</name>
<dbReference type="AlphaFoldDB" id="A0A1J9RAN4"/>
<dbReference type="Proteomes" id="UP000242791">
    <property type="component" value="Unassembled WGS sequence"/>
</dbReference>
<gene>
    <name evidence="1" type="ORF">ACJ73_03904</name>
</gene>
<dbReference type="STRING" id="1658174.A0A1J9RAN4"/>
<dbReference type="Pfam" id="PF11917">
    <property type="entry name" value="DUF3435"/>
    <property type="match status" value="1"/>
</dbReference>
<dbReference type="VEuPathDB" id="FungiDB:ACJ73_03904"/>
<evidence type="ECO:0000313" key="1">
    <source>
        <dbReference type="EMBL" id="OJD24725.1"/>
    </source>
</evidence>
<proteinExistence type="predicted"/>
<organism evidence="1 2">
    <name type="scientific">Blastomyces percursus</name>
    <dbReference type="NCBI Taxonomy" id="1658174"/>
    <lineage>
        <taxon>Eukaryota</taxon>
        <taxon>Fungi</taxon>
        <taxon>Dikarya</taxon>
        <taxon>Ascomycota</taxon>
        <taxon>Pezizomycotina</taxon>
        <taxon>Eurotiomycetes</taxon>
        <taxon>Eurotiomycetidae</taxon>
        <taxon>Onygenales</taxon>
        <taxon>Ajellomycetaceae</taxon>
        <taxon>Blastomyces</taxon>
    </lineage>
</organism>
<protein>
    <submittedName>
        <fullName evidence="1">Uncharacterized protein</fullName>
    </submittedName>
</protein>
<evidence type="ECO:0000313" key="2">
    <source>
        <dbReference type="Proteomes" id="UP000242791"/>
    </source>
</evidence>
<keyword evidence="2" id="KW-1185">Reference proteome</keyword>
<dbReference type="PANTHER" id="PTHR37535">
    <property type="entry name" value="FLUG DOMAIN PROTEIN"/>
    <property type="match status" value="1"/>
</dbReference>
<dbReference type="OrthoDB" id="4183762at2759"/>
<dbReference type="InterPro" id="IPR021842">
    <property type="entry name" value="DUF3435"/>
</dbReference>